<dbReference type="InterPro" id="IPR006135">
    <property type="entry name" value="T3SS_substrate_exporter"/>
</dbReference>
<dbReference type="GO" id="GO:0009306">
    <property type="term" value="P:protein secretion"/>
    <property type="evidence" value="ECO:0007669"/>
    <property type="project" value="InterPro"/>
</dbReference>
<dbReference type="Proteomes" id="UP000019146">
    <property type="component" value="Chromosome 2"/>
</dbReference>
<sequence>MRYQQVTGTLAATLPILLMTLGASTLAIIAPEVGQTGGVLAFKRALPDLKRVNPVTGFKNLFGLKTLIDTGITLMQFFILVFIVRRALAIWCAQLLPSFSLSFSGQLNAIGESLAHLLALMSFSQLAPAAVDFGLQRFQWRRRLRMDKNEIKREYRDEEGDPYVKGRRRAMQRELSR</sequence>
<dbReference type="EMBL" id="CP012747">
    <property type="protein sequence ID" value="ALL66365.1"/>
    <property type="molecule type" value="Genomic_DNA"/>
</dbReference>
<dbReference type="Pfam" id="PF01312">
    <property type="entry name" value="Bac_export_2"/>
    <property type="match status" value="1"/>
</dbReference>
<dbReference type="AlphaFoldDB" id="A0A0N7JUG7"/>
<gene>
    <name evidence="2" type="ORF">K788_0002881</name>
</gene>
<keyword evidence="1" id="KW-0472">Membrane</keyword>
<dbReference type="PANTHER" id="PTHR30531:SF14">
    <property type="entry name" value="SURFACE PRESENTATION OF ANTIGENS PROTEIN SPAS"/>
    <property type="match status" value="1"/>
</dbReference>
<feature type="transmembrane region" description="Helical" evidence="1">
    <location>
        <begin position="62"/>
        <end position="83"/>
    </location>
</feature>
<keyword evidence="2" id="KW-0966">Cell projection</keyword>
<dbReference type="PANTHER" id="PTHR30531">
    <property type="entry name" value="FLAGELLAR BIOSYNTHETIC PROTEIN FLHB"/>
    <property type="match status" value="1"/>
</dbReference>
<keyword evidence="1" id="KW-1133">Transmembrane helix</keyword>
<proteinExistence type="predicted"/>
<evidence type="ECO:0000256" key="1">
    <source>
        <dbReference type="SAM" id="Phobius"/>
    </source>
</evidence>
<accession>A0A0N7JUG7</accession>
<keyword evidence="2" id="KW-0969">Cilium</keyword>
<protein>
    <submittedName>
        <fullName evidence="2">Flagellar biosynthesis protein FlhB</fullName>
    </submittedName>
</protein>
<evidence type="ECO:0000313" key="2">
    <source>
        <dbReference type="EMBL" id="ALL66365.1"/>
    </source>
</evidence>
<dbReference type="PRINTS" id="PR00950">
    <property type="entry name" value="TYPE3IMSPROT"/>
</dbReference>
<keyword evidence="1" id="KW-0812">Transmembrane</keyword>
<organism evidence="2 3">
    <name type="scientific">Paraburkholderia caribensis MBA4</name>
    <dbReference type="NCBI Taxonomy" id="1323664"/>
    <lineage>
        <taxon>Bacteria</taxon>
        <taxon>Pseudomonadati</taxon>
        <taxon>Pseudomonadota</taxon>
        <taxon>Betaproteobacteria</taxon>
        <taxon>Burkholderiales</taxon>
        <taxon>Burkholderiaceae</taxon>
        <taxon>Paraburkholderia</taxon>
    </lineage>
</organism>
<dbReference type="GO" id="GO:0005886">
    <property type="term" value="C:plasma membrane"/>
    <property type="evidence" value="ECO:0007669"/>
    <property type="project" value="TreeGrafter"/>
</dbReference>
<evidence type="ECO:0000313" key="3">
    <source>
        <dbReference type="Proteomes" id="UP000019146"/>
    </source>
</evidence>
<dbReference type="Gene3D" id="6.10.250.2080">
    <property type="match status" value="1"/>
</dbReference>
<name>A0A0N7JUG7_9BURK</name>
<keyword evidence="2" id="KW-0282">Flagellum</keyword>
<dbReference type="KEGG" id="bcai:K788_0002881"/>
<reference evidence="2 3" key="1">
    <citation type="journal article" date="2014" name="Genome Announc.">
        <title>Draft Genome Sequence of the Haloacid-Degrading Burkholderia caribensis Strain MBA4.</title>
        <authorList>
            <person name="Pan Y."/>
            <person name="Kong K.F."/>
            <person name="Tsang J.S."/>
        </authorList>
    </citation>
    <scope>NUCLEOTIDE SEQUENCE [LARGE SCALE GENOMIC DNA]</scope>
    <source>
        <strain evidence="2 3">MBA4</strain>
    </source>
</reference>